<dbReference type="InterPro" id="IPR004398">
    <property type="entry name" value="RNA_MeTrfase_RsmD"/>
</dbReference>
<organism evidence="3 4">
    <name type="scientific">Neokomagataea tanensis</name>
    <dbReference type="NCBI Taxonomy" id="661191"/>
    <lineage>
        <taxon>Bacteria</taxon>
        <taxon>Pseudomonadati</taxon>
        <taxon>Pseudomonadota</taxon>
        <taxon>Alphaproteobacteria</taxon>
        <taxon>Acetobacterales</taxon>
        <taxon>Acetobacteraceae</taxon>
        <taxon>Neokomagataea</taxon>
    </lineage>
</organism>
<keyword evidence="4" id="KW-1185">Reference proteome</keyword>
<dbReference type="InterPro" id="IPR029063">
    <property type="entry name" value="SAM-dependent_MTases_sf"/>
</dbReference>
<evidence type="ECO:0000256" key="1">
    <source>
        <dbReference type="ARBA" id="ARBA00022603"/>
    </source>
</evidence>
<dbReference type="KEGG" id="ntn:D5366_03640"/>
<dbReference type="OrthoDB" id="9803017at2"/>
<keyword evidence="1 3" id="KW-0489">Methyltransferase</keyword>
<name>A0A4Y6V554_9PROT</name>
<proteinExistence type="predicted"/>
<dbReference type="PANTHER" id="PTHR43542:SF1">
    <property type="entry name" value="METHYLTRANSFERASE"/>
    <property type="match status" value="1"/>
</dbReference>
<dbReference type="GO" id="GO:0052913">
    <property type="term" value="F:16S rRNA (guanine(966)-N(2))-methyltransferase activity"/>
    <property type="evidence" value="ECO:0007669"/>
    <property type="project" value="UniProtKB-EC"/>
</dbReference>
<dbReference type="GO" id="GO:0003676">
    <property type="term" value="F:nucleic acid binding"/>
    <property type="evidence" value="ECO:0007669"/>
    <property type="project" value="InterPro"/>
</dbReference>
<dbReference type="AlphaFoldDB" id="A0A4Y6V554"/>
<evidence type="ECO:0000313" key="3">
    <source>
        <dbReference type="EMBL" id="QDH24484.1"/>
    </source>
</evidence>
<protein>
    <submittedName>
        <fullName evidence="3">16S rRNA (Guanine(966)-N(2))-methyltransferase RsmD</fullName>
        <ecNumber evidence="3">2.1.1.171</ecNumber>
    </submittedName>
</protein>
<evidence type="ECO:0000313" key="4">
    <source>
        <dbReference type="Proteomes" id="UP000317214"/>
    </source>
</evidence>
<dbReference type="EMBL" id="CP032485">
    <property type="protein sequence ID" value="QDH24484.1"/>
    <property type="molecule type" value="Genomic_DNA"/>
</dbReference>
<reference evidence="3 4" key="1">
    <citation type="submission" date="2018-09" db="EMBL/GenBank/DDBJ databases">
        <title>The complete genome sequence of Neokomagataea tanensis NBRC 106556(T).</title>
        <authorList>
            <person name="Chua K.-O."/>
            <person name="See-Too W.-S."/>
            <person name="Hong K.-W."/>
            <person name="Yin W.-F."/>
            <person name="Chan K.-G."/>
        </authorList>
    </citation>
    <scope>NUCLEOTIDE SEQUENCE [LARGE SCALE GENOMIC DNA]</scope>
    <source>
        <strain evidence="4">AH13 \ NBRC 106556</strain>
    </source>
</reference>
<dbReference type="NCBIfam" id="TIGR00095">
    <property type="entry name" value="16S rRNA (guanine(966)-N(2))-methyltransferase RsmD"/>
    <property type="match status" value="1"/>
</dbReference>
<dbReference type="CDD" id="cd02440">
    <property type="entry name" value="AdoMet_MTases"/>
    <property type="match status" value="1"/>
</dbReference>
<sequence length="210" mass="23083">MRIVGGSLKGRALVAPSGNTTRPTSDRARQAIFDMLVHASWYGREALEKATVLDAYAGTGALGIEALSRGVEHVAFIERDRNALNALRANLVAFQLRDRSRVLSCSTTHPPRAERPYDLVFLDPPYGKNLVESGIAALRRTGWLAEGALIVAETGAKEDFVPPTPLTRHNILAKPLENPEQDDKNRPEILAERRFGAAKVTIWKYSTIIS</sequence>
<evidence type="ECO:0000256" key="2">
    <source>
        <dbReference type="ARBA" id="ARBA00022679"/>
    </source>
</evidence>
<dbReference type="InterPro" id="IPR002052">
    <property type="entry name" value="DNA_methylase_N6_adenine_CS"/>
</dbReference>
<dbReference type="PANTHER" id="PTHR43542">
    <property type="entry name" value="METHYLTRANSFERASE"/>
    <property type="match status" value="1"/>
</dbReference>
<dbReference type="PROSITE" id="PS00092">
    <property type="entry name" value="N6_MTASE"/>
    <property type="match status" value="1"/>
</dbReference>
<dbReference type="SUPFAM" id="SSF53335">
    <property type="entry name" value="S-adenosyl-L-methionine-dependent methyltransferases"/>
    <property type="match status" value="1"/>
</dbReference>
<dbReference type="Gene3D" id="3.40.50.150">
    <property type="entry name" value="Vaccinia Virus protein VP39"/>
    <property type="match status" value="1"/>
</dbReference>
<keyword evidence="2 3" id="KW-0808">Transferase</keyword>
<dbReference type="EC" id="2.1.1.171" evidence="3"/>
<dbReference type="RefSeq" id="WP_141492329.1">
    <property type="nucleotide sequence ID" value="NZ_CP032485.1"/>
</dbReference>
<accession>A0A4Y6V554</accession>
<gene>
    <name evidence="3" type="primary">rsmD</name>
    <name evidence="3" type="ORF">D5366_03640</name>
</gene>
<dbReference type="Proteomes" id="UP000317214">
    <property type="component" value="Chromosome"/>
</dbReference>
<dbReference type="Pfam" id="PF03602">
    <property type="entry name" value="Cons_hypoth95"/>
    <property type="match status" value="1"/>
</dbReference>